<dbReference type="PROSITE" id="PS51123">
    <property type="entry name" value="OMPA_2"/>
    <property type="match status" value="1"/>
</dbReference>
<dbReference type="InterPro" id="IPR036737">
    <property type="entry name" value="OmpA-like_sf"/>
</dbReference>
<dbReference type="PANTHER" id="PTHR30329">
    <property type="entry name" value="STATOR ELEMENT OF FLAGELLAR MOTOR COMPLEX"/>
    <property type="match status" value="1"/>
</dbReference>
<dbReference type="Pfam" id="PF06078">
    <property type="entry name" value="DUF937"/>
    <property type="match status" value="1"/>
</dbReference>
<dbReference type="Proteomes" id="UP000537862">
    <property type="component" value="Unassembled WGS sequence"/>
</dbReference>
<dbReference type="InterPro" id="IPR009282">
    <property type="entry name" value="DUF937"/>
</dbReference>
<dbReference type="GO" id="GO:0009279">
    <property type="term" value="C:cell outer membrane"/>
    <property type="evidence" value="ECO:0007669"/>
    <property type="project" value="UniProtKB-SubCell"/>
</dbReference>
<comment type="subcellular location">
    <subcellularLocation>
        <location evidence="1">Cell outer membrane</location>
    </subcellularLocation>
</comment>
<evidence type="ECO:0000256" key="2">
    <source>
        <dbReference type="ARBA" id="ARBA00023136"/>
    </source>
</evidence>
<dbReference type="Gene3D" id="3.30.1330.60">
    <property type="entry name" value="OmpA-like domain"/>
    <property type="match status" value="1"/>
</dbReference>
<dbReference type="PRINTS" id="PR01021">
    <property type="entry name" value="OMPADOMAIN"/>
</dbReference>
<evidence type="ECO:0000259" key="6">
    <source>
        <dbReference type="PROSITE" id="PS51123"/>
    </source>
</evidence>
<dbReference type="EMBL" id="JABGBN010000001">
    <property type="protein sequence ID" value="NOL50934.1"/>
    <property type="molecule type" value="Genomic_DNA"/>
</dbReference>
<dbReference type="RefSeq" id="WP_171679614.1">
    <property type="nucleotide sequence ID" value="NZ_JABGBN010000001.1"/>
</dbReference>
<dbReference type="SUPFAM" id="SSF103088">
    <property type="entry name" value="OmpA-like"/>
    <property type="match status" value="1"/>
</dbReference>
<keyword evidence="3" id="KW-0998">Cell outer membrane</keyword>
<sequence>MSFDLGQLFQGPVRDLVLGQVTKQLGLSNESAGGLLNKGLSSVLGGMVQQSGSKEGASALFNLIKNTGFNVNPVDLLTGKADSSQLGGLLETGKKLLPSLFGNRADAVTSYLANSTGVSADKAQSFLGLIAPTVFSFFKNKIAGGLTAGGFASLLGEQAKAAASHLDTNALGALGFAGNSFNDALGSVSKIGGLLGAGVAGAAAAGTKATAAAQSVAGHATATAGKSGLWKWLTAGAVLLAALLGFKSCSNNTTETTAPATPTPAATPAPATTPAAPAAPVAEEAKTTDGLGNLSWLKTDTDFTLSGLVQNDELKTKITDAFSGLAGGLPVVNNLVVDAKAGKFSFDNFAGLANVFKSFPAVSGSFADKAFELVGKVGSDAEKSSLVDQVKGVLGSLFSVNADKVTVEAPATPATEPAQAAPAAEEPEAEVIADMSLEKLDLNIVFDTGSSEIKQRYNRRLNAFAHYLVENKRAGEIAGYTDNVGDAAANQKLSEERANSVRNYLIAQGVPADQLVAVGYGQENPIADNGTDEGRAQNRRIEFNVQKAQ</sequence>
<evidence type="ECO:0000256" key="1">
    <source>
        <dbReference type="ARBA" id="ARBA00004442"/>
    </source>
</evidence>
<evidence type="ECO:0000313" key="7">
    <source>
        <dbReference type="EMBL" id="NOL50934.1"/>
    </source>
</evidence>
<dbReference type="AlphaFoldDB" id="A0A849P3K5"/>
<organism evidence="7 8">
    <name type="scientific">Pelistega suis</name>
    <dbReference type="NCBI Taxonomy" id="1631957"/>
    <lineage>
        <taxon>Bacteria</taxon>
        <taxon>Pseudomonadati</taxon>
        <taxon>Pseudomonadota</taxon>
        <taxon>Betaproteobacteria</taxon>
        <taxon>Burkholderiales</taxon>
        <taxon>Alcaligenaceae</taxon>
        <taxon>Pelistega</taxon>
    </lineage>
</organism>
<proteinExistence type="predicted"/>
<keyword evidence="2 4" id="KW-0472">Membrane</keyword>
<dbReference type="InterPro" id="IPR006664">
    <property type="entry name" value="OMP_bac"/>
</dbReference>
<feature type="compositionally biased region" description="Low complexity" evidence="5">
    <location>
        <begin position="268"/>
        <end position="282"/>
    </location>
</feature>
<accession>A0A849P3K5</accession>
<dbReference type="Gene3D" id="3.40.1520.20">
    <property type="match status" value="1"/>
</dbReference>
<evidence type="ECO:0000256" key="5">
    <source>
        <dbReference type="SAM" id="MobiDB-lite"/>
    </source>
</evidence>
<evidence type="ECO:0000313" key="8">
    <source>
        <dbReference type="Proteomes" id="UP000537862"/>
    </source>
</evidence>
<feature type="domain" description="OmpA-like" evidence="6">
    <location>
        <begin position="433"/>
        <end position="549"/>
    </location>
</feature>
<dbReference type="Pfam" id="PF00691">
    <property type="entry name" value="OmpA"/>
    <property type="match status" value="1"/>
</dbReference>
<evidence type="ECO:0000256" key="4">
    <source>
        <dbReference type="PROSITE-ProRule" id="PRU00473"/>
    </source>
</evidence>
<feature type="region of interest" description="Disordered" evidence="5">
    <location>
        <begin position="253"/>
        <end position="286"/>
    </location>
</feature>
<reference evidence="7 8" key="1">
    <citation type="submission" date="2020-05" db="EMBL/GenBank/DDBJ databases">
        <authorList>
            <person name="Niu N."/>
        </authorList>
    </citation>
    <scope>NUCLEOTIDE SEQUENCE [LARGE SCALE GENOMIC DNA]</scope>
    <source>
        <strain evidence="7 8">3340-03</strain>
    </source>
</reference>
<name>A0A849P3K5_9BURK</name>
<protein>
    <submittedName>
        <fullName evidence="7">OmpA family protein</fullName>
    </submittedName>
</protein>
<keyword evidence="8" id="KW-1185">Reference proteome</keyword>
<dbReference type="CDD" id="cd07185">
    <property type="entry name" value="OmpA_C-like"/>
    <property type="match status" value="1"/>
</dbReference>
<comment type="caution">
    <text evidence="7">The sequence shown here is derived from an EMBL/GenBank/DDBJ whole genome shotgun (WGS) entry which is preliminary data.</text>
</comment>
<dbReference type="PANTHER" id="PTHR30329:SF21">
    <property type="entry name" value="LIPOPROTEIN YIAD-RELATED"/>
    <property type="match status" value="1"/>
</dbReference>
<evidence type="ECO:0000256" key="3">
    <source>
        <dbReference type="ARBA" id="ARBA00023237"/>
    </source>
</evidence>
<dbReference type="PRINTS" id="PR01023">
    <property type="entry name" value="NAFLGMOTY"/>
</dbReference>
<dbReference type="InterPro" id="IPR050330">
    <property type="entry name" value="Bact_OuterMem_StrucFunc"/>
</dbReference>
<dbReference type="InterPro" id="IPR006665">
    <property type="entry name" value="OmpA-like"/>
</dbReference>
<gene>
    <name evidence="7" type="ORF">HKX39_01910</name>
</gene>